<dbReference type="Proteomes" id="UP000241421">
    <property type="component" value="Unassembled WGS sequence"/>
</dbReference>
<organism evidence="1 2">
    <name type="scientific">Massilia glaciei</name>
    <dbReference type="NCBI Taxonomy" id="1524097"/>
    <lineage>
        <taxon>Bacteria</taxon>
        <taxon>Pseudomonadati</taxon>
        <taxon>Pseudomonadota</taxon>
        <taxon>Betaproteobacteria</taxon>
        <taxon>Burkholderiales</taxon>
        <taxon>Oxalobacteraceae</taxon>
        <taxon>Telluria group</taxon>
        <taxon>Massilia</taxon>
    </lineage>
</organism>
<evidence type="ECO:0000313" key="2">
    <source>
        <dbReference type="Proteomes" id="UP000241421"/>
    </source>
</evidence>
<comment type="caution">
    <text evidence="1">The sequence shown here is derived from an EMBL/GenBank/DDBJ whole genome shotgun (WGS) entry which is preliminary data.</text>
</comment>
<dbReference type="RefSeq" id="WP_106760423.1">
    <property type="nucleotide sequence ID" value="NZ_PXWF02000339.1"/>
</dbReference>
<sequence length="71" mass="7856">MPSTEHVGSHGKRLRYNISYDDDEYFIERDGVMKKSVPDAIVAGVAPSEASAELMLRMAIVDIEALLGMEE</sequence>
<proteinExistence type="predicted"/>
<gene>
    <name evidence="1" type="ORF">C7C56_026980</name>
</gene>
<evidence type="ECO:0000313" key="1">
    <source>
        <dbReference type="EMBL" id="PWF39445.1"/>
    </source>
</evidence>
<dbReference type="OrthoDB" id="8758376at2"/>
<protein>
    <submittedName>
        <fullName evidence="1">Uncharacterized protein</fullName>
    </submittedName>
</protein>
<name>A0A2U2H9W1_9BURK</name>
<reference evidence="1 2" key="1">
    <citation type="submission" date="2018-04" db="EMBL/GenBank/DDBJ databases">
        <title>Massilia violaceinigra sp. nov., a novel purple-pigmented bacterium isolated from Tianshan glacier, Xinjiang, China.</title>
        <authorList>
            <person name="Wang H."/>
        </authorList>
    </citation>
    <scope>NUCLEOTIDE SEQUENCE [LARGE SCALE GENOMIC DNA]</scope>
    <source>
        <strain evidence="1 2">B448-2</strain>
    </source>
</reference>
<accession>A0A2U2H9W1</accession>
<dbReference type="EMBL" id="PXWF02000339">
    <property type="protein sequence ID" value="PWF39445.1"/>
    <property type="molecule type" value="Genomic_DNA"/>
</dbReference>
<keyword evidence="2" id="KW-1185">Reference proteome</keyword>
<dbReference type="AlphaFoldDB" id="A0A2U2H9W1"/>